<feature type="region of interest" description="Disordered" evidence="2">
    <location>
        <begin position="964"/>
        <end position="1003"/>
    </location>
</feature>
<name>A0A078AMH9_STYLE</name>
<protein>
    <submittedName>
        <fullName evidence="3">Uncharacterized protein</fullName>
    </submittedName>
</protein>
<feature type="region of interest" description="Disordered" evidence="2">
    <location>
        <begin position="534"/>
        <end position="563"/>
    </location>
</feature>
<organism evidence="3 4">
    <name type="scientific">Stylonychia lemnae</name>
    <name type="common">Ciliate</name>
    <dbReference type="NCBI Taxonomy" id="5949"/>
    <lineage>
        <taxon>Eukaryota</taxon>
        <taxon>Sar</taxon>
        <taxon>Alveolata</taxon>
        <taxon>Ciliophora</taxon>
        <taxon>Intramacronucleata</taxon>
        <taxon>Spirotrichea</taxon>
        <taxon>Stichotrichia</taxon>
        <taxon>Sporadotrichida</taxon>
        <taxon>Oxytrichidae</taxon>
        <taxon>Stylonychinae</taxon>
        <taxon>Stylonychia</taxon>
    </lineage>
</organism>
<reference evidence="3 4" key="1">
    <citation type="submission" date="2014-06" db="EMBL/GenBank/DDBJ databases">
        <authorList>
            <person name="Swart Estienne"/>
        </authorList>
    </citation>
    <scope>NUCLEOTIDE SEQUENCE [LARGE SCALE GENOMIC DNA]</scope>
    <source>
        <strain evidence="3 4">130c</strain>
    </source>
</reference>
<evidence type="ECO:0000256" key="2">
    <source>
        <dbReference type="SAM" id="MobiDB-lite"/>
    </source>
</evidence>
<evidence type="ECO:0000313" key="4">
    <source>
        <dbReference type="Proteomes" id="UP000039865"/>
    </source>
</evidence>
<feature type="coiled-coil region" evidence="1">
    <location>
        <begin position="109"/>
        <end position="139"/>
    </location>
</feature>
<feature type="coiled-coil region" evidence="1">
    <location>
        <begin position="772"/>
        <end position="801"/>
    </location>
</feature>
<feature type="region of interest" description="Disordered" evidence="2">
    <location>
        <begin position="1035"/>
        <end position="1063"/>
    </location>
</feature>
<proteinExistence type="predicted"/>
<feature type="compositionally biased region" description="Polar residues" evidence="2">
    <location>
        <begin position="534"/>
        <end position="558"/>
    </location>
</feature>
<keyword evidence="1" id="KW-0175">Coiled coil</keyword>
<dbReference type="EMBL" id="CCKQ01011057">
    <property type="protein sequence ID" value="CDW82597.1"/>
    <property type="molecule type" value="Genomic_DNA"/>
</dbReference>
<evidence type="ECO:0000313" key="3">
    <source>
        <dbReference type="EMBL" id="CDW82597.1"/>
    </source>
</evidence>
<feature type="compositionally biased region" description="Basic and acidic residues" evidence="2">
    <location>
        <begin position="1051"/>
        <end position="1063"/>
    </location>
</feature>
<feature type="coiled-coil region" evidence="1">
    <location>
        <begin position="221"/>
        <end position="262"/>
    </location>
</feature>
<keyword evidence="4" id="KW-1185">Reference proteome</keyword>
<gene>
    <name evidence="3" type="primary">Contig15860.g16911</name>
    <name evidence="3" type="ORF">STYLEM_11630</name>
</gene>
<feature type="compositionally biased region" description="Low complexity" evidence="2">
    <location>
        <begin position="972"/>
        <end position="984"/>
    </location>
</feature>
<feature type="coiled-coil region" evidence="1">
    <location>
        <begin position="19"/>
        <end position="53"/>
    </location>
</feature>
<feature type="coiled-coil region" evidence="1">
    <location>
        <begin position="422"/>
        <end position="456"/>
    </location>
</feature>
<sequence length="1222" mass="144023">MSIRGHLQVLKTRVFLCSIKRLKKKLDDLNDEYKKKQALLQQLQSEFTQNQQQSQYLEKAEMTTTDIQNKFNSNATLQRQKSFNHFNVTPMNPTRNFMPFMSLRVHVTSNSLSELNEKMTELIQKLRETNLKCDREELDNESLKFVKHDLKRQRQFDHIKLKQLMPSVQDMGQVVGTLELAKFINQTRVNTATSGIYKCRGDMSFFKNNKDDRLIEKRIELQDQEVETKNLKVVMQQKQQQLEQAKKKLTLLKKQNDSIKIDEIIQKFFVKRNTEEDLLNKLEMIYQLQLFMNERKQSNDFAFESDLKTIFSYLKLLEKLDQELGFSKKLQPQQQNYNSSSIVEKQYQSLNQSQKSIIMIDNLTLKEREKKGEYQTLQIQVRWEDIKHKLLIREKFIISQYEEVMIKNQLLNVSFDEQCAEKNNKKLLRENLLEQLQKLNEEVKTSQKLMSEENQSSQSITHLRYLYENYKKIFEYKNKIHQANNFRQKIFQFLADVMIKVSAKLDKMQQTIPQMNFDILNMKVQKYLPSETLEMNSPQTNNNLLSVTKKNSNQNGSRRGSLLKPSMYSESTFEFAAELQSSSTLKAIPDRQNSMRRMSRQNSLLTPKNWQKQRKATISKFMMITLNQEKEQQQENKLFEKIQTAIRLHLNVMLNIDYIKTLIRGLKDMTEVQVQWINNKDQDSDETLQIQYERDINYKDFKREYTKCQSIFQLYPKESNIPDTKNTVQSKDESTGNSNAVNAGIFLEPRSKNRKSEVDECKIENSFLHLQYKKLKEDKIKKQKEIEQLKLRQEKERIKLQLNASINASAYIPKPLTSKSALSSQQQIDFKEINKKLVDFQKNESRFINKFVKECDNVSLKINRFTSGVLPPQEKVNLSQIQLQKPSRAMSKQEPQQEHVEKLAFQFHTQSSNHSPVKKSRSSISVDDEIQFNNRLKLDDKIKEIRIHTNLHLDKVNLMSDDQEKRKLDSLSSSTSQRQSTSRSKITLTQGDIHKSTKNSKKISTIQKSKFNMWSIQQQSKINSPPKIKEIVQQTSSQQNKFFRTRLTSQSRERTSSSRVDDPSIKLLQDELRSKTPANNIRLRNQMNQKSLPQFNTYNIEEYNKNINNFFIISNDKFRQKLINTAEFTGFSNSQNNIFDSSQQTQDKSDIYKNRSIFNLNKTKSQQELLKAIQSRANMRNQKNNTQSVINLINYDSIMKEMNKSKGSKADILKNLYKTEEL</sequence>
<dbReference type="InParanoid" id="A0A078AMH9"/>
<accession>A0A078AMH9</accession>
<evidence type="ECO:0000256" key="1">
    <source>
        <dbReference type="SAM" id="Coils"/>
    </source>
</evidence>
<dbReference type="AlphaFoldDB" id="A0A078AMH9"/>
<dbReference type="Proteomes" id="UP000039865">
    <property type="component" value="Unassembled WGS sequence"/>
</dbReference>